<keyword evidence="8" id="KW-0969">Cilium</keyword>
<dbReference type="InterPro" id="IPR003481">
    <property type="entry name" value="FliD_N"/>
</dbReference>
<dbReference type="PATRIC" id="fig|698758.3.peg.662"/>
<comment type="subunit">
    <text evidence="2 5">Homopentamer.</text>
</comment>
<dbReference type="InterPro" id="IPR040026">
    <property type="entry name" value="FliD"/>
</dbReference>
<dbReference type="GO" id="GO:0071973">
    <property type="term" value="P:bacterial-type flagellum-dependent cell motility"/>
    <property type="evidence" value="ECO:0007669"/>
    <property type="project" value="TreeGrafter"/>
</dbReference>
<dbReference type="NCBIfam" id="NF005833">
    <property type="entry name" value="PRK07737.1"/>
    <property type="match status" value="1"/>
</dbReference>
<comment type="function">
    <text evidence="5">Required for morphogenesis and for the elongation of the flagellar filament by facilitating polymerization of the flagellin monomers at the tip of growing filament. Forms a capping structure, which prevents flagellin subunits (transported through the central channel of the flagellum) from leaking out without polymerization at the distal end.</text>
</comment>
<protein>
    <recommendedName>
        <fullName evidence="5">Flagellar hook-associated protein 2</fullName>
        <shortName evidence="5">HAP2</shortName>
    </recommendedName>
    <alternativeName>
        <fullName evidence="5">Flagellar cap protein</fullName>
    </alternativeName>
</protein>
<keyword evidence="9" id="KW-1185">Reference proteome</keyword>
<evidence type="ECO:0000259" key="6">
    <source>
        <dbReference type="Pfam" id="PF02465"/>
    </source>
</evidence>
<dbReference type="AlphaFoldDB" id="K0J0W2"/>
<dbReference type="EMBL" id="AP012050">
    <property type="protein sequence ID" value="BAM46792.1"/>
    <property type="molecule type" value="Genomic_DNA"/>
</dbReference>
<dbReference type="GO" id="GO:0009424">
    <property type="term" value="C:bacterial-type flagellum hook"/>
    <property type="evidence" value="ECO:0007669"/>
    <property type="project" value="UniProtKB-UniRule"/>
</dbReference>
<keyword evidence="8" id="KW-0966">Cell projection</keyword>
<dbReference type="KEGG" id="axl:AXY_06600"/>
<dbReference type="PANTHER" id="PTHR30288">
    <property type="entry name" value="FLAGELLAR CAP/ASSEMBLY PROTEIN FLID"/>
    <property type="match status" value="1"/>
</dbReference>
<reference evidence="8 9" key="1">
    <citation type="submission" date="2011-01" db="EMBL/GenBank/DDBJ databases">
        <title>Whole genome sequence of Amphibacillus xylinus NBRC 15112.</title>
        <authorList>
            <person name="Nakazawa H."/>
            <person name="Katano Y."/>
            <person name="Nakamura S."/>
            <person name="Sasagawa M."/>
            <person name="Fukada J."/>
            <person name="Arai T."/>
            <person name="Sasakura N."/>
            <person name="Mochizuki D."/>
            <person name="Hosoyama A."/>
            <person name="Harada K."/>
            <person name="Horikawa H."/>
            <person name="Kato Y."/>
            <person name="Harada T."/>
            <person name="Sasaki K."/>
            <person name="Sekiguchi M."/>
            <person name="Hodoyama M."/>
            <person name="Nishiko R."/>
            <person name="Narita H."/>
            <person name="Hanamaki A."/>
            <person name="Hata C."/>
            <person name="Konno Y."/>
            <person name="Niimura Y."/>
            <person name="Yamazaki S."/>
            <person name="Fujita N."/>
        </authorList>
    </citation>
    <scope>NUCLEOTIDE SEQUENCE [LARGE SCALE GENOMIC DNA]</scope>
    <source>
        <strain evidence="9">ATCC 51415 / DSM 6626 / JCM 7361 / LMG 17667 / NBRC 15112 / Ep01</strain>
    </source>
</reference>
<comment type="similarity">
    <text evidence="1 5">Belongs to the FliD family.</text>
</comment>
<feature type="domain" description="Flagellar hook-associated protein 2 N-terminal" evidence="6">
    <location>
        <begin position="10"/>
        <end position="104"/>
    </location>
</feature>
<accession>K0J0W2</accession>
<gene>
    <name evidence="8" type="primary">fliD</name>
    <name evidence="8" type="ordered locus">AXY_06600</name>
</gene>
<dbReference type="GO" id="GO:0007155">
    <property type="term" value="P:cell adhesion"/>
    <property type="evidence" value="ECO:0007669"/>
    <property type="project" value="InterPro"/>
</dbReference>
<dbReference type="RefSeq" id="WP_015009397.1">
    <property type="nucleotide sequence ID" value="NC_018704.1"/>
</dbReference>
<evidence type="ECO:0000256" key="2">
    <source>
        <dbReference type="ARBA" id="ARBA00011255"/>
    </source>
</evidence>
<evidence type="ECO:0000313" key="8">
    <source>
        <dbReference type="EMBL" id="BAM46792.1"/>
    </source>
</evidence>
<evidence type="ECO:0000313" key="9">
    <source>
        <dbReference type="Proteomes" id="UP000006294"/>
    </source>
</evidence>
<keyword evidence="4 5" id="KW-0975">Bacterial flagellum</keyword>
<feature type="domain" description="Flagellar hook-associated protein 2 C-terminal" evidence="7">
    <location>
        <begin position="266"/>
        <end position="522"/>
    </location>
</feature>
<dbReference type="STRING" id="698758.AXY_06600"/>
<organism evidence="8 9">
    <name type="scientific">Amphibacillus xylanus (strain ATCC 51415 / DSM 6626 / JCM 7361 / LMG 17667 / NBRC 15112 / Ep01)</name>
    <dbReference type="NCBI Taxonomy" id="698758"/>
    <lineage>
        <taxon>Bacteria</taxon>
        <taxon>Bacillati</taxon>
        <taxon>Bacillota</taxon>
        <taxon>Bacilli</taxon>
        <taxon>Bacillales</taxon>
        <taxon>Bacillaceae</taxon>
        <taxon>Amphibacillus</taxon>
    </lineage>
</organism>
<dbReference type="Proteomes" id="UP000006294">
    <property type="component" value="Chromosome"/>
</dbReference>
<dbReference type="InterPro" id="IPR010809">
    <property type="entry name" value="FliD_C"/>
</dbReference>
<evidence type="ECO:0000256" key="3">
    <source>
        <dbReference type="ARBA" id="ARBA00023054"/>
    </source>
</evidence>
<dbReference type="GO" id="GO:0009421">
    <property type="term" value="C:bacterial-type flagellum filament cap"/>
    <property type="evidence" value="ECO:0007669"/>
    <property type="project" value="InterPro"/>
</dbReference>
<evidence type="ECO:0000259" key="7">
    <source>
        <dbReference type="Pfam" id="PF07195"/>
    </source>
</evidence>
<dbReference type="HOGENOM" id="CLU_015182_0_2_9"/>
<dbReference type="GO" id="GO:0005576">
    <property type="term" value="C:extracellular region"/>
    <property type="evidence" value="ECO:0007669"/>
    <property type="project" value="UniProtKB-SubCell"/>
</dbReference>
<evidence type="ECO:0000256" key="4">
    <source>
        <dbReference type="ARBA" id="ARBA00023143"/>
    </source>
</evidence>
<dbReference type="Pfam" id="PF07195">
    <property type="entry name" value="FliD_C"/>
    <property type="match status" value="1"/>
</dbReference>
<name>K0J0W2_AMPXN</name>
<comment type="subcellular location">
    <subcellularLocation>
        <location evidence="5">Secreted</location>
    </subcellularLocation>
    <subcellularLocation>
        <location evidence="5">Bacterial flagellum</location>
    </subcellularLocation>
</comment>
<keyword evidence="5" id="KW-0964">Secreted</keyword>
<keyword evidence="8" id="KW-0282">Flagellum</keyword>
<dbReference type="eggNOG" id="COG1345">
    <property type="taxonomic scope" value="Bacteria"/>
</dbReference>
<proteinExistence type="inferred from homology"/>
<keyword evidence="3" id="KW-0175">Coiled coil</keyword>
<sequence length="535" mass="60409">MGMRVGGLATGMDIDGIVKDLMKAERIPLDKLEQDKTRIEWQRDAFRDVNSMLLELDNMMLDMKLSRTYNTKSATSSNQAVTATAAATASAGSYNIAVKSLATSAINATEGTLSDLLGVDKLNPFTPLSEQLGEKLGGEFPKTIAFKTYHNNREGEVHTIDITDEDTLNSVLTKITNLKDAGVRAFYDVQADRVIMERTSAGKFNSNGPEIDFNVSLEEVMDAKGITDENEISFMGNFFGDIFGLKSDPVTDSDGNVIRYGNEKGGTDAVFEYNGIELTSKTNTTTLNGITFTFNDVTERTYVNISNDTDATFNKIKEFVEKYNEIVEKINGKVTETYYRDYPPLTSEQMEEMSDREIELWEEKARSGLLRRDPILTNALSQMRQAWTGRVTTDSSFTHFSQIGIKTTTNYMDGGKLELDEDKLKAALQEDPDAVYRLFSNNATGSERGIINRLEDAVDKTTERINHQAGRSTHQPHQYALGRRLKGMDERIEAFQRRLKQTEDRYWRQFSAMESAIQRMNEQSNYLFSQFNQQW</sequence>
<evidence type="ECO:0000256" key="5">
    <source>
        <dbReference type="RuleBase" id="RU362066"/>
    </source>
</evidence>
<evidence type="ECO:0000256" key="1">
    <source>
        <dbReference type="ARBA" id="ARBA00009764"/>
    </source>
</evidence>
<dbReference type="Pfam" id="PF02465">
    <property type="entry name" value="FliD_N"/>
    <property type="match status" value="1"/>
</dbReference>
<dbReference type="PANTHER" id="PTHR30288:SF0">
    <property type="entry name" value="FLAGELLAR HOOK-ASSOCIATED PROTEIN 2"/>
    <property type="match status" value="1"/>
</dbReference>